<dbReference type="PANTHER" id="PTHR11552:SF78">
    <property type="entry name" value="GLUCOSE-METHANOL-CHOLINE OXIDOREDUCTASE N-TERMINAL DOMAIN-CONTAINING PROTEIN"/>
    <property type="match status" value="1"/>
</dbReference>
<evidence type="ECO:0000256" key="1">
    <source>
        <dbReference type="ARBA" id="ARBA00001974"/>
    </source>
</evidence>
<evidence type="ECO:0000256" key="2">
    <source>
        <dbReference type="ARBA" id="ARBA00010790"/>
    </source>
</evidence>
<dbReference type="SUPFAM" id="SSF51905">
    <property type="entry name" value="FAD/NAD(P)-binding domain"/>
    <property type="match status" value="1"/>
</dbReference>
<dbReference type="GO" id="GO:0016614">
    <property type="term" value="F:oxidoreductase activity, acting on CH-OH group of donors"/>
    <property type="evidence" value="ECO:0007669"/>
    <property type="project" value="InterPro"/>
</dbReference>
<evidence type="ECO:0000256" key="3">
    <source>
        <dbReference type="PIRSR" id="PIRSR000137-2"/>
    </source>
</evidence>
<dbReference type="RefSeq" id="XP_024334683.1">
    <property type="nucleotide sequence ID" value="XM_024488257.1"/>
</dbReference>
<gene>
    <name evidence="5" type="ORF">POSPLADRAFT_1173864</name>
</gene>
<dbReference type="Gene3D" id="3.30.560.10">
    <property type="entry name" value="Glucose Oxidase, domain 3"/>
    <property type="match status" value="1"/>
</dbReference>
<protein>
    <recommendedName>
        <fullName evidence="4">Glucose-methanol-choline oxidoreductase N-terminal domain-containing protein</fullName>
    </recommendedName>
</protein>
<dbReference type="InterPro" id="IPR036188">
    <property type="entry name" value="FAD/NAD-bd_sf"/>
</dbReference>
<dbReference type="InterPro" id="IPR007867">
    <property type="entry name" value="GMC_OxRtase_C"/>
</dbReference>
<evidence type="ECO:0000313" key="5">
    <source>
        <dbReference type="EMBL" id="OSX57889.1"/>
    </source>
</evidence>
<keyword evidence="3" id="KW-0285">Flavoprotein</keyword>
<sequence length="609" mass="66418">MAGAELEFDIIVAGGGTTGCVVVGRLAAADPSLSILILEAGPPTHEDLAHVQPARYLTHLLPGSQTVKRHVGKESTDVGGRAQIVPSGHCLGGGSSVNFAMYARAAASDYDDWANVYGNPGWGSEDLLPLLRKAETYQPQIGKETHGYSGPLKVSYGGHFTNVGQQWLQVATQYDKERTVTDDPNDLHTCNAYGVSAFCSVNGLNLYWVTMPMCDIRWIDAETGRRSDVPHHYIYDRGLRNLTIMTGWNVKRFVPNKQLNPNTTQMVHTARARRMVVLSAGAFGSPAILERSGIGNAKLLRELGIESLVDLPGVGENYQDHIVLFTPYHVADEAETLDGIVRSEESELNKWSAQWLKDGSGLMAHNGIDAGVKLRPSERELAIIGPEFRQLWSEYYANAPDKPVMWLGILAQYVGDPSTVPARKYCCADYFLDYPASIGYVHITSTDVDAPPDFDPKFLSCPEDLALLRWGYKHGREIIRRMPLYEGEYAPAHPAFSEESTAACRLQRAPAAIGDPPIVYTPQDDLAIDKFVRENAGTTWHSLGTCAMKAREGAGVVDSRLNVYGVQGLKVADLSIAPANVSANTYSTAVLIGEKAANLIAEELNICTV</sequence>
<feature type="binding site" evidence="3">
    <location>
        <begin position="540"/>
        <end position="541"/>
    </location>
    <ligand>
        <name>FAD</name>
        <dbReference type="ChEBI" id="CHEBI:57692"/>
    </ligand>
</feature>
<proteinExistence type="inferred from homology"/>
<dbReference type="Pfam" id="PF05199">
    <property type="entry name" value="GMC_oxred_C"/>
    <property type="match status" value="1"/>
</dbReference>
<dbReference type="PANTHER" id="PTHR11552">
    <property type="entry name" value="GLUCOSE-METHANOL-CHOLINE GMC OXIDOREDUCTASE"/>
    <property type="match status" value="1"/>
</dbReference>
<dbReference type="Proteomes" id="UP000194127">
    <property type="component" value="Unassembled WGS sequence"/>
</dbReference>
<comment type="similarity">
    <text evidence="2">Belongs to the GMC oxidoreductase family.</text>
</comment>
<dbReference type="Gene3D" id="3.50.50.60">
    <property type="entry name" value="FAD/NAD(P)-binding domain"/>
    <property type="match status" value="1"/>
</dbReference>
<evidence type="ECO:0000259" key="4">
    <source>
        <dbReference type="PROSITE" id="PS00624"/>
    </source>
</evidence>
<feature type="domain" description="Glucose-methanol-choline oxidoreductase N-terminal" evidence="4">
    <location>
        <begin position="281"/>
        <end position="295"/>
    </location>
</feature>
<feature type="binding site" evidence="3">
    <location>
        <begin position="17"/>
        <end position="18"/>
    </location>
    <ligand>
        <name>FAD</name>
        <dbReference type="ChEBI" id="CHEBI:57692"/>
    </ligand>
</feature>
<dbReference type="STRING" id="670580.A0A1X6MNQ6"/>
<dbReference type="GeneID" id="36333206"/>
<dbReference type="GO" id="GO:0050660">
    <property type="term" value="F:flavin adenine dinucleotide binding"/>
    <property type="evidence" value="ECO:0007669"/>
    <property type="project" value="InterPro"/>
</dbReference>
<evidence type="ECO:0000313" key="6">
    <source>
        <dbReference type="Proteomes" id="UP000194127"/>
    </source>
</evidence>
<dbReference type="OrthoDB" id="269227at2759"/>
<dbReference type="SUPFAM" id="SSF54373">
    <property type="entry name" value="FAD-linked reductases, C-terminal domain"/>
    <property type="match status" value="1"/>
</dbReference>
<dbReference type="PIRSF" id="PIRSF000137">
    <property type="entry name" value="Alcohol_oxidase"/>
    <property type="match status" value="1"/>
</dbReference>
<dbReference type="PROSITE" id="PS00624">
    <property type="entry name" value="GMC_OXRED_2"/>
    <property type="match status" value="1"/>
</dbReference>
<reference evidence="5 6" key="1">
    <citation type="submission" date="2017-04" db="EMBL/GenBank/DDBJ databases">
        <title>Genome Sequence of the Model Brown-Rot Fungus Postia placenta SB12.</title>
        <authorList>
            <consortium name="DOE Joint Genome Institute"/>
            <person name="Gaskell J."/>
            <person name="Kersten P."/>
            <person name="Larrondo L.F."/>
            <person name="Canessa P."/>
            <person name="Martinez D."/>
            <person name="Hibbett D."/>
            <person name="Schmoll M."/>
            <person name="Kubicek C.P."/>
            <person name="Martinez A.T."/>
            <person name="Yadav J."/>
            <person name="Master E."/>
            <person name="Magnuson J.K."/>
            <person name="James T."/>
            <person name="Yaver D."/>
            <person name="Berka R."/>
            <person name="Labutti K."/>
            <person name="Lipzen A."/>
            <person name="Aerts A."/>
            <person name="Barry K."/>
            <person name="Henrissat B."/>
            <person name="Blanchette R."/>
            <person name="Grigoriev I."/>
            <person name="Cullen D."/>
        </authorList>
    </citation>
    <scope>NUCLEOTIDE SEQUENCE [LARGE SCALE GENOMIC DNA]</scope>
    <source>
        <strain evidence="5 6">MAD-698-R-SB12</strain>
    </source>
</reference>
<feature type="binding site" evidence="3">
    <location>
        <position position="250"/>
    </location>
    <ligand>
        <name>FAD</name>
        <dbReference type="ChEBI" id="CHEBI:57692"/>
    </ligand>
</feature>
<dbReference type="EMBL" id="KZ110606">
    <property type="protein sequence ID" value="OSX57889.1"/>
    <property type="molecule type" value="Genomic_DNA"/>
</dbReference>
<dbReference type="AlphaFoldDB" id="A0A1X6MNQ6"/>
<comment type="cofactor">
    <cofactor evidence="1 3">
        <name>FAD</name>
        <dbReference type="ChEBI" id="CHEBI:57692"/>
    </cofactor>
</comment>
<keyword evidence="3" id="KW-0274">FAD</keyword>
<dbReference type="Pfam" id="PF00732">
    <property type="entry name" value="GMC_oxred_N"/>
    <property type="match status" value="1"/>
</dbReference>
<keyword evidence="6" id="KW-1185">Reference proteome</keyword>
<name>A0A1X6MNQ6_9APHY</name>
<organism evidence="5 6">
    <name type="scientific">Postia placenta MAD-698-R-SB12</name>
    <dbReference type="NCBI Taxonomy" id="670580"/>
    <lineage>
        <taxon>Eukaryota</taxon>
        <taxon>Fungi</taxon>
        <taxon>Dikarya</taxon>
        <taxon>Basidiomycota</taxon>
        <taxon>Agaricomycotina</taxon>
        <taxon>Agaricomycetes</taxon>
        <taxon>Polyporales</taxon>
        <taxon>Adustoporiaceae</taxon>
        <taxon>Rhodonia</taxon>
    </lineage>
</organism>
<dbReference type="InterPro" id="IPR012132">
    <property type="entry name" value="GMC_OxRdtase"/>
</dbReference>
<dbReference type="InterPro" id="IPR000172">
    <property type="entry name" value="GMC_OxRdtase_N"/>
</dbReference>
<accession>A0A1X6MNQ6</accession>